<name>A0A061ESA8_THECC</name>
<organism evidence="1 2">
    <name type="scientific">Theobroma cacao</name>
    <name type="common">Cacao</name>
    <name type="synonym">Cocoa</name>
    <dbReference type="NCBI Taxonomy" id="3641"/>
    <lineage>
        <taxon>Eukaryota</taxon>
        <taxon>Viridiplantae</taxon>
        <taxon>Streptophyta</taxon>
        <taxon>Embryophyta</taxon>
        <taxon>Tracheophyta</taxon>
        <taxon>Spermatophyta</taxon>
        <taxon>Magnoliopsida</taxon>
        <taxon>eudicotyledons</taxon>
        <taxon>Gunneridae</taxon>
        <taxon>Pentapetalae</taxon>
        <taxon>rosids</taxon>
        <taxon>malvids</taxon>
        <taxon>Malvales</taxon>
        <taxon>Malvaceae</taxon>
        <taxon>Byttnerioideae</taxon>
        <taxon>Theobroma</taxon>
    </lineage>
</organism>
<dbReference type="Proteomes" id="UP000026915">
    <property type="component" value="Chromosome 5"/>
</dbReference>
<accession>A0A061ESA8</accession>
<sequence length="88" mass="10151">MIQSGIHLDMEDKDYFGVNASTSSSLTIPPFSRILEIFGRPFDGIQSIDYFQYDLSLRITGTIEFVGIFLTLRIPLWTVFNSGETWHW</sequence>
<evidence type="ECO:0000313" key="1">
    <source>
        <dbReference type="EMBL" id="EOY07267.1"/>
    </source>
</evidence>
<proteinExistence type="predicted"/>
<dbReference type="AlphaFoldDB" id="A0A061ESA8"/>
<dbReference type="EMBL" id="CM001883">
    <property type="protein sequence ID" value="EOY07267.1"/>
    <property type="molecule type" value="Genomic_DNA"/>
</dbReference>
<dbReference type="HOGENOM" id="CLU_2473485_0_0_1"/>
<evidence type="ECO:0000313" key="2">
    <source>
        <dbReference type="Proteomes" id="UP000026915"/>
    </source>
</evidence>
<dbReference type="Gramene" id="EOY07267">
    <property type="protein sequence ID" value="EOY07267"/>
    <property type="gene ID" value="TCM_021730"/>
</dbReference>
<keyword evidence="2" id="KW-1185">Reference proteome</keyword>
<gene>
    <name evidence="1" type="ORF">TCM_021730</name>
</gene>
<protein>
    <submittedName>
        <fullName evidence="1">Uncharacterized protein</fullName>
    </submittedName>
</protein>
<reference evidence="1 2" key="1">
    <citation type="journal article" date="2013" name="Genome Biol.">
        <title>The genome sequence of the most widely cultivated cacao type and its use to identify candidate genes regulating pod color.</title>
        <authorList>
            <person name="Motamayor J.C."/>
            <person name="Mockaitis K."/>
            <person name="Schmutz J."/>
            <person name="Haiminen N."/>
            <person name="Iii D.L."/>
            <person name="Cornejo O."/>
            <person name="Findley S.D."/>
            <person name="Zheng P."/>
            <person name="Utro F."/>
            <person name="Royaert S."/>
            <person name="Saski C."/>
            <person name="Jenkins J."/>
            <person name="Podicheti R."/>
            <person name="Zhao M."/>
            <person name="Scheffler B.E."/>
            <person name="Stack J.C."/>
            <person name="Feltus F.A."/>
            <person name="Mustiga G.M."/>
            <person name="Amores F."/>
            <person name="Phillips W."/>
            <person name="Marelli J.P."/>
            <person name="May G.D."/>
            <person name="Shapiro H."/>
            <person name="Ma J."/>
            <person name="Bustamante C.D."/>
            <person name="Schnell R.J."/>
            <person name="Main D."/>
            <person name="Gilbert D."/>
            <person name="Parida L."/>
            <person name="Kuhn D.N."/>
        </authorList>
    </citation>
    <scope>NUCLEOTIDE SEQUENCE [LARGE SCALE GENOMIC DNA]</scope>
    <source>
        <strain evidence="2">cv. Matina 1-6</strain>
    </source>
</reference>
<dbReference type="InParanoid" id="A0A061ESA8"/>